<keyword evidence="3" id="KW-0804">Transcription</keyword>
<dbReference type="EMBL" id="QEKH01000003">
    <property type="protein sequence ID" value="PVY45095.1"/>
    <property type="molecule type" value="Genomic_DNA"/>
</dbReference>
<feature type="domain" description="HTH lacI-type" evidence="4">
    <location>
        <begin position="7"/>
        <end position="61"/>
    </location>
</feature>
<dbReference type="SUPFAM" id="SSF47413">
    <property type="entry name" value="lambda repressor-like DNA-binding domains"/>
    <property type="match status" value="1"/>
</dbReference>
<evidence type="ECO:0000313" key="5">
    <source>
        <dbReference type="EMBL" id="PVY45095.1"/>
    </source>
</evidence>
<dbReference type="PANTHER" id="PTHR30146:SF138">
    <property type="entry name" value="TRANSCRIPTIONAL REGULATORY PROTEIN"/>
    <property type="match status" value="1"/>
</dbReference>
<protein>
    <submittedName>
        <fullName evidence="5">LacI family transcriptional regulator</fullName>
    </submittedName>
</protein>
<evidence type="ECO:0000256" key="3">
    <source>
        <dbReference type="ARBA" id="ARBA00023163"/>
    </source>
</evidence>
<name>A0A2U1B8V9_9BACT</name>
<gene>
    <name evidence="5" type="ORF">C8D82_1037</name>
</gene>
<evidence type="ECO:0000256" key="2">
    <source>
        <dbReference type="ARBA" id="ARBA00023125"/>
    </source>
</evidence>
<dbReference type="Pfam" id="PF13377">
    <property type="entry name" value="Peripla_BP_3"/>
    <property type="match status" value="1"/>
</dbReference>
<accession>A0A2U1B8V9</accession>
<keyword evidence="6" id="KW-1185">Reference proteome</keyword>
<comment type="caution">
    <text evidence="5">The sequence shown here is derived from an EMBL/GenBank/DDBJ whole genome shotgun (WGS) entry which is preliminary data.</text>
</comment>
<evidence type="ECO:0000256" key="1">
    <source>
        <dbReference type="ARBA" id="ARBA00023015"/>
    </source>
</evidence>
<dbReference type="SMART" id="SM00354">
    <property type="entry name" value="HTH_LACI"/>
    <property type="match status" value="1"/>
</dbReference>
<dbReference type="GO" id="GO:0003700">
    <property type="term" value="F:DNA-binding transcription factor activity"/>
    <property type="evidence" value="ECO:0007669"/>
    <property type="project" value="TreeGrafter"/>
</dbReference>
<dbReference type="CDD" id="cd06267">
    <property type="entry name" value="PBP1_LacI_sugar_binding-like"/>
    <property type="match status" value="1"/>
</dbReference>
<dbReference type="PROSITE" id="PS00356">
    <property type="entry name" value="HTH_LACI_1"/>
    <property type="match status" value="1"/>
</dbReference>
<dbReference type="InterPro" id="IPR010982">
    <property type="entry name" value="Lambda_DNA-bd_dom_sf"/>
</dbReference>
<dbReference type="SUPFAM" id="SSF53822">
    <property type="entry name" value="Periplasmic binding protein-like I"/>
    <property type="match status" value="1"/>
</dbReference>
<dbReference type="Gene3D" id="1.10.260.40">
    <property type="entry name" value="lambda repressor-like DNA-binding domains"/>
    <property type="match status" value="1"/>
</dbReference>
<organism evidence="5 6">
    <name type="scientific">Victivallis vadensis</name>
    <dbReference type="NCBI Taxonomy" id="172901"/>
    <lineage>
        <taxon>Bacteria</taxon>
        <taxon>Pseudomonadati</taxon>
        <taxon>Lentisphaerota</taxon>
        <taxon>Lentisphaeria</taxon>
        <taxon>Victivallales</taxon>
        <taxon>Victivallaceae</taxon>
        <taxon>Victivallis</taxon>
    </lineage>
</organism>
<keyword evidence="2" id="KW-0238">DNA-binding</keyword>
<dbReference type="Pfam" id="PF00356">
    <property type="entry name" value="LacI"/>
    <property type="match status" value="1"/>
</dbReference>
<keyword evidence="1" id="KW-0805">Transcription regulation</keyword>
<evidence type="ECO:0000259" key="4">
    <source>
        <dbReference type="PROSITE" id="PS50932"/>
    </source>
</evidence>
<evidence type="ECO:0000313" key="6">
    <source>
        <dbReference type="Proteomes" id="UP000245959"/>
    </source>
</evidence>
<sequence length="343" mass="38008">MAQTQTVKLKDIADRAGVSVAAVSAALNGTGTVSAAMRERVRKVAQEMNYEPNFAAKLLKQKQNNDLGLIVSDIPERIFGSGYFMPMISCFIRQCEELGLRCQIEYYDLSKAEKLPALLTNGLAGGVLHGGVISPALREWLKKNPEFPFVAFEEEAEYNIMSDYSLSFYKAVQYLVALGHRRFGLAGGPLQYRRQQQIEDGFLRAVREFGLESRPEWNARFALASDADTLSEAVGWGRALFHRPDRPSALVCTDGRAARGILYAACETGVRVPEELSLLACSSQTEAEQSFPAVSSIAWNAPEALFKGVYLLRSLMEHRPLLEHTIEIEPVMTLRKTTGKHSA</sequence>
<dbReference type="InterPro" id="IPR046335">
    <property type="entry name" value="LacI/GalR-like_sensor"/>
</dbReference>
<dbReference type="PANTHER" id="PTHR30146">
    <property type="entry name" value="LACI-RELATED TRANSCRIPTIONAL REPRESSOR"/>
    <property type="match status" value="1"/>
</dbReference>
<dbReference type="Gene3D" id="3.40.50.2300">
    <property type="match status" value="2"/>
</dbReference>
<dbReference type="GO" id="GO:0000976">
    <property type="term" value="F:transcription cis-regulatory region binding"/>
    <property type="evidence" value="ECO:0007669"/>
    <property type="project" value="TreeGrafter"/>
</dbReference>
<dbReference type="PROSITE" id="PS50932">
    <property type="entry name" value="HTH_LACI_2"/>
    <property type="match status" value="1"/>
</dbReference>
<dbReference type="CDD" id="cd01392">
    <property type="entry name" value="HTH_LacI"/>
    <property type="match status" value="1"/>
</dbReference>
<reference evidence="5 6" key="1">
    <citation type="submission" date="2018-04" db="EMBL/GenBank/DDBJ databases">
        <title>Genomic Encyclopedia of Type Strains, Phase IV (KMG-IV): sequencing the most valuable type-strain genomes for metagenomic binning, comparative biology and taxonomic classification.</title>
        <authorList>
            <person name="Goeker M."/>
        </authorList>
    </citation>
    <scope>NUCLEOTIDE SEQUENCE [LARGE SCALE GENOMIC DNA]</scope>
    <source>
        <strain evidence="5 6">DSM 14823</strain>
    </source>
</reference>
<dbReference type="RefSeq" id="WP_165832782.1">
    <property type="nucleotide sequence ID" value="NZ_CABMMC010000047.1"/>
</dbReference>
<dbReference type="InterPro" id="IPR000843">
    <property type="entry name" value="HTH_LacI"/>
</dbReference>
<dbReference type="InterPro" id="IPR028082">
    <property type="entry name" value="Peripla_BP_I"/>
</dbReference>
<dbReference type="Proteomes" id="UP000245959">
    <property type="component" value="Unassembled WGS sequence"/>
</dbReference>
<dbReference type="GeneID" id="78293999"/>
<dbReference type="AlphaFoldDB" id="A0A2U1B8V9"/>
<proteinExistence type="predicted"/>